<evidence type="ECO:0000313" key="5">
    <source>
        <dbReference type="EMBL" id="KAK9909103.1"/>
    </source>
</evidence>
<keyword evidence="2 3" id="KW-0442">Lipid degradation</keyword>
<dbReference type="InterPro" id="IPR033562">
    <property type="entry name" value="PLPL"/>
</dbReference>
<protein>
    <recommendedName>
        <fullName evidence="3">Patatin</fullName>
        <ecNumber evidence="3">3.1.1.-</ecNumber>
    </recommendedName>
</protein>
<reference evidence="5 6" key="1">
    <citation type="journal article" date="2024" name="Nat. Commun.">
        <title>Phylogenomics reveals the evolutionary origins of lichenization in chlorophyte algae.</title>
        <authorList>
            <person name="Puginier C."/>
            <person name="Libourel C."/>
            <person name="Otte J."/>
            <person name="Skaloud P."/>
            <person name="Haon M."/>
            <person name="Grisel S."/>
            <person name="Petersen M."/>
            <person name="Berrin J.G."/>
            <person name="Delaux P.M."/>
            <person name="Dal Grande F."/>
            <person name="Keller J."/>
        </authorList>
    </citation>
    <scope>NUCLEOTIDE SEQUENCE [LARGE SCALE GENOMIC DNA]</scope>
    <source>
        <strain evidence="5 6">SAG 216-7</strain>
    </source>
</reference>
<dbReference type="EC" id="3.1.1.-" evidence="3"/>
<dbReference type="SUPFAM" id="SSF52151">
    <property type="entry name" value="FabD/lysophospholipase-like"/>
    <property type="match status" value="1"/>
</dbReference>
<dbReference type="PROSITE" id="PS51635">
    <property type="entry name" value="PNPLA"/>
    <property type="match status" value="1"/>
</dbReference>
<comment type="caution">
    <text evidence="2">Lacks conserved residue(s) required for the propagation of feature annotation.</text>
</comment>
<dbReference type="InterPro" id="IPR016035">
    <property type="entry name" value="Acyl_Trfase/lysoPLipase"/>
</dbReference>
<name>A0ABR2YQH6_9CHLO</name>
<keyword evidence="1 2" id="KW-0443">Lipid metabolism</keyword>
<evidence type="ECO:0000256" key="2">
    <source>
        <dbReference type="PROSITE-ProRule" id="PRU01161"/>
    </source>
</evidence>
<dbReference type="InterPro" id="IPR002641">
    <property type="entry name" value="PNPLA_dom"/>
</dbReference>
<organism evidence="5 6">
    <name type="scientific">Coccomyxa subellipsoidea</name>
    <dbReference type="NCBI Taxonomy" id="248742"/>
    <lineage>
        <taxon>Eukaryota</taxon>
        <taxon>Viridiplantae</taxon>
        <taxon>Chlorophyta</taxon>
        <taxon>core chlorophytes</taxon>
        <taxon>Trebouxiophyceae</taxon>
        <taxon>Trebouxiophyceae incertae sedis</taxon>
        <taxon>Coccomyxaceae</taxon>
        <taxon>Coccomyxa</taxon>
    </lineage>
</organism>
<evidence type="ECO:0000256" key="1">
    <source>
        <dbReference type="ARBA" id="ARBA00023098"/>
    </source>
</evidence>
<keyword evidence="2 3" id="KW-0378">Hydrolase</keyword>
<dbReference type="Gene3D" id="3.40.1090.10">
    <property type="entry name" value="Cytosolic phospholipase A2 catalytic domain"/>
    <property type="match status" value="1"/>
</dbReference>
<feature type="active site" description="Nucleophile" evidence="2">
    <location>
        <position position="95"/>
    </location>
</feature>
<comment type="domain">
    <text evidence="3">The nitrogen atoms of the two glycine residues in the GGXR motif define the oxyanion hole, and stabilize the oxyanion that forms during the nucleophilic attack by the catalytic serine during substrate cleavage.</text>
</comment>
<comment type="function">
    <text evidence="3">Lipolytic acyl hydrolase (LAH).</text>
</comment>
<feature type="short sequence motif" description="GXSXG" evidence="2">
    <location>
        <begin position="93"/>
        <end position="97"/>
    </location>
</feature>
<evidence type="ECO:0000259" key="4">
    <source>
        <dbReference type="PROSITE" id="PS51635"/>
    </source>
</evidence>
<evidence type="ECO:0000256" key="3">
    <source>
        <dbReference type="RuleBase" id="RU361262"/>
    </source>
</evidence>
<dbReference type="Pfam" id="PF01734">
    <property type="entry name" value="Patatin"/>
    <property type="match status" value="1"/>
</dbReference>
<feature type="domain" description="PNPLA" evidence="4">
    <location>
        <begin position="60"/>
        <end position="224"/>
    </location>
</feature>
<proteinExistence type="inferred from homology"/>
<accession>A0ABR2YQH6</accession>
<feature type="short sequence motif" description="DGA/G" evidence="2">
    <location>
        <begin position="211"/>
        <end position="213"/>
    </location>
</feature>
<dbReference type="EMBL" id="JALJOT010000007">
    <property type="protein sequence ID" value="KAK9909103.1"/>
    <property type="molecule type" value="Genomic_DNA"/>
</dbReference>
<gene>
    <name evidence="5" type="ORF">WJX75_007198</name>
</gene>
<feature type="active site" description="Proton acceptor" evidence="2">
    <location>
        <position position="211"/>
    </location>
</feature>
<comment type="similarity">
    <text evidence="3">Belongs to the patatin family.</text>
</comment>
<dbReference type="PANTHER" id="PTHR12406">
    <property type="entry name" value="CALCIUM-INDEPENDENT PHOSPHOLIPASE A2 IPLA2 -RELATED"/>
    <property type="match status" value="1"/>
</dbReference>
<comment type="caution">
    <text evidence="5">The sequence shown here is derived from an EMBL/GenBank/DDBJ whole genome shotgun (WGS) entry which is preliminary data.</text>
</comment>
<sequence length="261" mass="28893">MKFFVDKRLLAHAVKPYPPCQSRRSFHFRNRAAPVDVATSQDRQQCSIVAEALKRGKLGFGFSAGGLLFPYYLGIVQTLSELNVITDATPLAGASAGSLIAACHHSGLPREQIKEACFVLADDCRRNGTRGRLGTVLSQFLHDLLPQDAHERCNDKAFVAVTRAWPRPQGELISQFHSREDLIEALLTSCHIPWWFQGTLGRDFRGALHFDGGLTNFCPAVSAPGILTQRITCFPAARLRRAINIAISPPEQYDLNVLLEQ</sequence>
<keyword evidence="6" id="KW-1185">Reference proteome</keyword>
<evidence type="ECO:0000313" key="6">
    <source>
        <dbReference type="Proteomes" id="UP001491310"/>
    </source>
</evidence>
<dbReference type="Proteomes" id="UP001491310">
    <property type="component" value="Unassembled WGS sequence"/>
</dbReference>
<dbReference type="PANTHER" id="PTHR12406:SF7">
    <property type="entry name" value="PATATIN-LIKE PHOSPHOLIPASE DOMAIN-CONTAINING PROTEIN 4"/>
    <property type="match status" value="1"/>
</dbReference>